<protein>
    <recommendedName>
        <fullName evidence="1">ATPase AAA-type core domain-containing protein</fullName>
    </recommendedName>
</protein>
<keyword evidence="3" id="KW-1185">Reference proteome</keyword>
<evidence type="ECO:0000259" key="1">
    <source>
        <dbReference type="Pfam" id="PF00004"/>
    </source>
</evidence>
<organism evidence="2 3">
    <name type="scientific">Physocladia obscura</name>
    <dbReference type="NCBI Taxonomy" id="109957"/>
    <lineage>
        <taxon>Eukaryota</taxon>
        <taxon>Fungi</taxon>
        <taxon>Fungi incertae sedis</taxon>
        <taxon>Chytridiomycota</taxon>
        <taxon>Chytridiomycota incertae sedis</taxon>
        <taxon>Chytridiomycetes</taxon>
        <taxon>Chytridiales</taxon>
        <taxon>Chytriomycetaceae</taxon>
        <taxon>Physocladia</taxon>
    </lineage>
</organism>
<evidence type="ECO:0000313" key="3">
    <source>
        <dbReference type="Proteomes" id="UP001211907"/>
    </source>
</evidence>
<reference evidence="2" key="1">
    <citation type="submission" date="2020-05" db="EMBL/GenBank/DDBJ databases">
        <title>Phylogenomic resolution of chytrid fungi.</title>
        <authorList>
            <person name="Stajich J.E."/>
            <person name="Amses K."/>
            <person name="Simmons R."/>
            <person name="Seto K."/>
            <person name="Myers J."/>
            <person name="Bonds A."/>
            <person name="Quandt C.A."/>
            <person name="Barry K."/>
            <person name="Liu P."/>
            <person name="Grigoriev I."/>
            <person name="Longcore J.E."/>
            <person name="James T.Y."/>
        </authorList>
    </citation>
    <scope>NUCLEOTIDE SEQUENCE</scope>
    <source>
        <strain evidence="2">JEL0513</strain>
    </source>
</reference>
<dbReference type="Pfam" id="PF00004">
    <property type="entry name" value="AAA"/>
    <property type="match status" value="1"/>
</dbReference>
<dbReference type="GO" id="GO:0005524">
    <property type="term" value="F:ATP binding"/>
    <property type="evidence" value="ECO:0007669"/>
    <property type="project" value="InterPro"/>
</dbReference>
<dbReference type="Proteomes" id="UP001211907">
    <property type="component" value="Unassembled WGS sequence"/>
</dbReference>
<dbReference type="EMBL" id="JADGJH010002794">
    <property type="protein sequence ID" value="KAJ3094794.1"/>
    <property type="molecule type" value="Genomic_DNA"/>
</dbReference>
<dbReference type="SUPFAM" id="SSF52540">
    <property type="entry name" value="P-loop containing nucleoside triphosphate hydrolases"/>
    <property type="match status" value="1"/>
</dbReference>
<proteinExistence type="predicted"/>
<dbReference type="Gene3D" id="3.40.50.300">
    <property type="entry name" value="P-loop containing nucleotide triphosphate hydrolases"/>
    <property type="match status" value="1"/>
</dbReference>
<sequence length="395" mass="45472">MARKFLEIYNRLRESRELANDFKRDRGMEFYFHCVSLSTLNSSWQGRTEKNAEDIFYHIPKKFGISVILLDEVDSILGKSPLSEGTNTMEQITKSFQALIQGGHPEIHWNTFILATSNMKKSELNDAWVQRFGHKSVVDPPKTVKQLDNVIQCFWKGKMKELHSIFYFAPYGGNSSQSSISHQKDSCEPLQVDNDILQQLVDRQTVPRDIETVMSDMSNLRARRVMLDRGDDIISFLCKPEDFFHQSALNMLKSKDNELCNEMIEGLEGDEDQDSRYSGTDSRSPVQQVTAAISAEGEDHRLHYEYTYQGRLYSPISEVAKNQRVKIRTMQDRLKKTKKNDHDVIMVLKSVIVERSGSEITAADIQAMSVGETNLYSKELVERTSMRFSRKKRSL</sequence>
<dbReference type="GO" id="GO:0016887">
    <property type="term" value="F:ATP hydrolysis activity"/>
    <property type="evidence" value="ECO:0007669"/>
    <property type="project" value="InterPro"/>
</dbReference>
<comment type="caution">
    <text evidence="2">The sequence shown here is derived from an EMBL/GenBank/DDBJ whole genome shotgun (WGS) entry which is preliminary data.</text>
</comment>
<dbReference type="InterPro" id="IPR003959">
    <property type="entry name" value="ATPase_AAA_core"/>
</dbReference>
<gene>
    <name evidence="2" type="ORF">HK100_006016</name>
</gene>
<feature type="non-terminal residue" evidence="2">
    <location>
        <position position="1"/>
    </location>
</feature>
<name>A0AAD5XBX8_9FUNG</name>
<dbReference type="AlphaFoldDB" id="A0AAD5XBX8"/>
<dbReference type="InterPro" id="IPR027417">
    <property type="entry name" value="P-loop_NTPase"/>
</dbReference>
<feature type="domain" description="ATPase AAA-type core" evidence="1">
    <location>
        <begin position="28"/>
        <end position="135"/>
    </location>
</feature>
<evidence type="ECO:0000313" key="2">
    <source>
        <dbReference type="EMBL" id="KAJ3094794.1"/>
    </source>
</evidence>
<accession>A0AAD5XBX8</accession>